<name>A0AAN8S3G6_POLSC</name>
<dbReference type="Pfam" id="PF01757">
    <property type="entry name" value="Acyl_transf_3"/>
    <property type="match status" value="1"/>
</dbReference>
<comment type="caution">
    <text evidence="3">The sequence shown here is derived from an EMBL/GenBank/DDBJ whole genome shotgun (WGS) entry which is preliminary data.</text>
</comment>
<reference evidence="3 4" key="1">
    <citation type="submission" date="2023-10" db="EMBL/GenBank/DDBJ databases">
        <title>Genomes of two closely related lineages of the louse Polyplax serrata with different host specificities.</title>
        <authorList>
            <person name="Martinu J."/>
            <person name="Tarabai H."/>
            <person name="Stefka J."/>
            <person name="Hypsa V."/>
        </authorList>
    </citation>
    <scope>NUCLEOTIDE SEQUENCE [LARGE SCALE GENOMIC DNA]</scope>
    <source>
        <strain evidence="3">HR10_N</strain>
    </source>
</reference>
<feature type="transmembrane region" description="Helical" evidence="1">
    <location>
        <begin position="500"/>
        <end position="522"/>
    </location>
</feature>
<keyword evidence="1" id="KW-1133">Transmembrane helix</keyword>
<dbReference type="Pfam" id="PF20146">
    <property type="entry name" value="NRF"/>
    <property type="match status" value="1"/>
</dbReference>
<dbReference type="PANTHER" id="PTHR11161">
    <property type="entry name" value="O-ACYLTRANSFERASE"/>
    <property type="match status" value="1"/>
</dbReference>
<keyword evidence="1" id="KW-0812">Transmembrane</keyword>
<dbReference type="InterPro" id="IPR002656">
    <property type="entry name" value="Acyl_transf_3_dom"/>
</dbReference>
<evidence type="ECO:0000313" key="4">
    <source>
        <dbReference type="Proteomes" id="UP001372834"/>
    </source>
</evidence>
<dbReference type="GO" id="GO:0016747">
    <property type="term" value="F:acyltransferase activity, transferring groups other than amino-acyl groups"/>
    <property type="evidence" value="ECO:0007669"/>
    <property type="project" value="InterPro"/>
</dbReference>
<dbReference type="InterPro" id="IPR006621">
    <property type="entry name" value="Nose-resist-to-fluoxetine_N"/>
</dbReference>
<feature type="domain" description="Nose resistant-to-fluoxetine protein N-terminal" evidence="2">
    <location>
        <begin position="49"/>
        <end position="174"/>
    </location>
</feature>
<feature type="transmembrane region" description="Helical" evidence="1">
    <location>
        <begin position="606"/>
        <end position="628"/>
    </location>
</feature>
<dbReference type="InterPro" id="IPR052728">
    <property type="entry name" value="O2_lipid_transport_reg"/>
</dbReference>
<dbReference type="PANTHER" id="PTHR11161:SF0">
    <property type="entry name" value="O-ACYLTRANSFERASE LIKE PROTEIN"/>
    <property type="match status" value="1"/>
</dbReference>
<dbReference type="Proteomes" id="UP001372834">
    <property type="component" value="Unassembled WGS sequence"/>
</dbReference>
<accession>A0AAN8S3G6</accession>
<evidence type="ECO:0000256" key="1">
    <source>
        <dbReference type="SAM" id="Phobius"/>
    </source>
</evidence>
<feature type="transmembrane region" description="Helical" evidence="1">
    <location>
        <begin position="183"/>
        <end position="202"/>
    </location>
</feature>
<evidence type="ECO:0000313" key="3">
    <source>
        <dbReference type="EMBL" id="KAK6625960.1"/>
    </source>
</evidence>
<dbReference type="EMBL" id="JAWJWE010000037">
    <property type="protein sequence ID" value="KAK6625960.1"/>
    <property type="molecule type" value="Genomic_DNA"/>
</dbReference>
<dbReference type="SMART" id="SM00703">
    <property type="entry name" value="NRF"/>
    <property type="match status" value="1"/>
</dbReference>
<feature type="transmembrane region" description="Helical" evidence="1">
    <location>
        <begin position="542"/>
        <end position="564"/>
    </location>
</feature>
<organism evidence="3 4">
    <name type="scientific">Polyplax serrata</name>
    <name type="common">Common mouse louse</name>
    <dbReference type="NCBI Taxonomy" id="468196"/>
    <lineage>
        <taxon>Eukaryota</taxon>
        <taxon>Metazoa</taxon>
        <taxon>Ecdysozoa</taxon>
        <taxon>Arthropoda</taxon>
        <taxon>Hexapoda</taxon>
        <taxon>Insecta</taxon>
        <taxon>Pterygota</taxon>
        <taxon>Neoptera</taxon>
        <taxon>Paraneoptera</taxon>
        <taxon>Psocodea</taxon>
        <taxon>Troctomorpha</taxon>
        <taxon>Phthiraptera</taxon>
        <taxon>Anoplura</taxon>
        <taxon>Polyplacidae</taxon>
        <taxon>Polyplax</taxon>
    </lineage>
</organism>
<keyword evidence="1" id="KW-0472">Membrane</keyword>
<evidence type="ECO:0000259" key="2">
    <source>
        <dbReference type="SMART" id="SM00703"/>
    </source>
</evidence>
<sequence length="682" mass="78138">MKGQIRVVLSLGILCALFFQVKGYNMTFYLKNYVESDSFTQLIRDKDIDSKCGDHVTKWLRGLEKGEMWALRMMDSIQKGMDGMFIGRVTFPGHFDECVRAVNDEFTGKYCTLHLIVNLALGHTIKPRATTVEYSYGICVPSTCSVDDLNVIVRNLSSLIEARDLIENDCSVNEFRQFRPEDWAAVTLIAVVILLAISSTVYDLTQRFKYHNYDPHLLLISFSFYTNAKSLFRISRTSTDLQFLNGIRFFSIAWVVLGHSYISILFAAPINLTDGLKYFYDKSIVIVNNAFVAVETFFFLSGLLVCLVFFRDISKKGYFDVPVAFIHRYIRVTPAFAMVMFLQATVISRTGNGPFWKTYMDKAENDCRSSWWAGLLYIQNYAKPEALCLGQSWYLSTDMQMFWLSPFFLYPMLFWPSLAPIFLLIVILASSLTNFTVAYVNEFDPNLSVALGSQNMDQFKYEYIRLHTRMTPWLIGLFTGYIICGIKANKIRINLSRRSIILGWIIGLGLCAAAFVSIIRFFSSEYTPLESAFYLAFHRVGWSLGLAWIVLACVSGYGGPINYLLSWDIFQPLARLSYCTFLVHMTLQLYRLLSSRVNQYIRHFDIIYAFVGDLVLSNILAIPVTLLFELPFGTIEKYFFRNVSIFPFPRRTNKVLVSTGSGKMENKDIEKGNDNANFEKDS</sequence>
<dbReference type="AlphaFoldDB" id="A0AAN8S3G6"/>
<feature type="transmembrane region" description="Helical" evidence="1">
    <location>
        <begin position="407"/>
        <end position="429"/>
    </location>
</feature>
<protein>
    <recommendedName>
        <fullName evidence="2">Nose resistant-to-fluoxetine protein N-terminal domain-containing protein</fullName>
    </recommendedName>
</protein>
<gene>
    <name evidence="3" type="ORF">RUM43_006259</name>
</gene>
<feature type="transmembrane region" description="Helical" evidence="1">
    <location>
        <begin position="290"/>
        <end position="310"/>
    </location>
</feature>
<proteinExistence type="predicted"/>
<feature type="transmembrane region" description="Helical" evidence="1">
    <location>
        <begin position="249"/>
        <end position="270"/>
    </location>
</feature>